<gene>
    <name evidence="4" type="ORF">I316_06557</name>
</gene>
<protein>
    <submittedName>
        <fullName evidence="4">Uncharacterized protein</fullName>
    </submittedName>
</protein>
<reference evidence="5" key="2">
    <citation type="submission" date="2013-12" db="EMBL/GenBank/DDBJ databases">
        <title>Evolution of pathogenesis and genome organization in the Tremellales.</title>
        <authorList>
            <person name="Cuomo C."/>
            <person name="Litvintseva A."/>
            <person name="Heitman J."/>
            <person name="Chen Y."/>
            <person name="Sun S."/>
            <person name="Springer D."/>
            <person name="Dromer F."/>
            <person name="Young S."/>
            <person name="Zeng Q."/>
            <person name="Chapman S."/>
            <person name="Gujja S."/>
            <person name="Saif S."/>
            <person name="Birren B."/>
        </authorList>
    </citation>
    <scope>NUCLEOTIDE SEQUENCE [LARGE SCALE GENOMIC DNA]</scope>
    <source>
        <strain evidence="5">BCC8398</strain>
    </source>
</reference>
<evidence type="ECO:0000313" key="5">
    <source>
        <dbReference type="Proteomes" id="UP000092666"/>
    </source>
</evidence>
<keyword evidence="1" id="KW-0433">Leucine-rich repeat</keyword>
<dbReference type="AlphaFoldDB" id="A0A1B9GL07"/>
<dbReference type="STRING" id="1296120.A0A1B9GL07"/>
<dbReference type="InterPro" id="IPR050216">
    <property type="entry name" value="LRR_domain-containing"/>
</dbReference>
<proteinExistence type="predicted"/>
<keyword evidence="5" id="KW-1185">Reference proteome</keyword>
<feature type="region of interest" description="Disordered" evidence="3">
    <location>
        <begin position="425"/>
        <end position="583"/>
    </location>
</feature>
<feature type="compositionally biased region" description="Basic and acidic residues" evidence="3">
    <location>
        <begin position="66"/>
        <end position="81"/>
    </location>
</feature>
<dbReference type="PANTHER" id="PTHR48051:SF1">
    <property type="entry name" value="RAS SUPPRESSOR PROTEIN 1"/>
    <property type="match status" value="1"/>
</dbReference>
<feature type="region of interest" description="Disordered" evidence="3">
    <location>
        <begin position="1"/>
        <end position="110"/>
    </location>
</feature>
<dbReference type="InterPro" id="IPR032675">
    <property type="entry name" value="LRR_dom_sf"/>
</dbReference>
<evidence type="ECO:0000256" key="3">
    <source>
        <dbReference type="SAM" id="MobiDB-lite"/>
    </source>
</evidence>
<feature type="compositionally biased region" description="Basic and acidic residues" evidence="3">
    <location>
        <begin position="425"/>
        <end position="443"/>
    </location>
</feature>
<accession>A0A1B9GL07</accession>
<evidence type="ECO:0000313" key="4">
    <source>
        <dbReference type="EMBL" id="OCF31750.1"/>
    </source>
</evidence>
<feature type="compositionally biased region" description="Basic and acidic residues" evidence="3">
    <location>
        <begin position="39"/>
        <end position="55"/>
    </location>
</feature>
<dbReference type="EMBL" id="KV700131">
    <property type="protein sequence ID" value="OCF31750.1"/>
    <property type="molecule type" value="Genomic_DNA"/>
</dbReference>
<evidence type="ECO:0000256" key="2">
    <source>
        <dbReference type="ARBA" id="ARBA00022737"/>
    </source>
</evidence>
<dbReference type="SUPFAM" id="SSF52047">
    <property type="entry name" value="RNI-like"/>
    <property type="match status" value="1"/>
</dbReference>
<dbReference type="Gene3D" id="3.80.10.10">
    <property type="entry name" value="Ribonuclease Inhibitor"/>
    <property type="match status" value="2"/>
</dbReference>
<dbReference type="PANTHER" id="PTHR48051">
    <property type="match status" value="1"/>
</dbReference>
<feature type="compositionally biased region" description="Basic and acidic residues" evidence="3">
    <location>
        <begin position="494"/>
        <end position="515"/>
    </location>
</feature>
<reference evidence="4 5" key="1">
    <citation type="submission" date="2013-07" db="EMBL/GenBank/DDBJ databases">
        <title>The Genome Sequence of Cryptococcus heveanensis BCC8398.</title>
        <authorList>
            <consortium name="The Broad Institute Genome Sequencing Platform"/>
            <person name="Cuomo C."/>
            <person name="Litvintseva A."/>
            <person name="Chen Y."/>
            <person name="Heitman J."/>
            <person name="Sun S."/>
            <person name="Springer D."/>
            <person name="Dromer F."/>
            <person name="Young S.K."/>
            <person name="Zeng Q."/>
            <person name="Gargeya S."/>
            <person name="Fitzgerald M."/>
            <person name="Abouelleil A."/>
            <person name="Alvarado L."/>
            <person name="Berlin A.M."/>
            <person name="Chapman S.B."/>
            <person name="Dewar J."/>
            <person name="Goldberg J."/>
            <person name="Griggs A."/>
            <person name="Gujja S."/>
            <person name="Hansen M."/>
            <person name="Howarth C."/>
            <person name="Imamovic A."/>
            <person name="Larimer J."/>
            <person name="McCowan C."/>
            <person name="Murphy C."/>
            <person name="Pearson M."/>
            <person name="Priest M."/>
            <person name="Roberts A."/>
            <person name="Saif S."/>
            <person name="Shea T."/>
            <person name="Sykes S."/>
            <person name="Wortman J."/>
            <person name="Nusbaum C."/>
            <person name="Birren B."/>
        </authorList>
    </citation>
    <scope>NUCLEOTIDE SEQUENCE [LARGE SCALE GENOMIC DNA]</scope>
    <source>
        <strain evidence="4 5">BCC8398</strain>
    </source>
</reference>
<dbReference type="InterPro" id="IPR001611">
    <property type="entry name" value="Leu-rich_rpt"/>
</dbReference>
<feature type="compositionally biased region" description="Polar residues" evidence="3">
    <location>
        <begin position="561"/>
        <end position="571"/>
    </location>
</feature>
<sequence length="693" mass="74492">MDRGAARSRKRAAQGSKPNPAQSAVPGPGPSTPSTSTSHRGESFGRASHAERESAPQRGRGKRPFGTREGRQGRPSKKTDRSAPGVTDEPKNEIPRGPRHNPNNDPNQYQPKAIRTSAALIYSQSAFSIPPSSETLKTVRRVDLSGSGCTDVSWLLGTEVTWLSVAGCQIQDGWEAIGSLQNLSVLNISGCGLKSLPEPLKNLSNLKAIVAMNNEWTQLAPDVISGWEELNSLIVSHSPNLSSLPSTLASLPHLSKFTFSHCPRLTASSLPDLSALPLLRDVKMNNLPQLTSLPPHIVSWGKGDLSQIKRAKEGDEDSNADAIGGGSFSKRGDGLEVLDLGNCSLTFASVSTLFGLSTNAVSAKTSSKKNAATITFPHLRSLSLHSNPLATTHPNYVDLLQQSPDLPNLQIIDAKRVVERKRKGEILESKSDKKARERKEGKMKPSGANVGSSGKMRSWGVERKDGADEREESAAGASGNEGVREDVEVTDTARPNRDQERSEKQDKKERREKDRSKGKRKTRDEEDEGKVVNALKKRRHEASQDRPRHKHASPPVPASVAQKTPAQTTSESIDRIRSKAKPVELPVVAPQNDQERQKNAHAQATAVVGVVEVKNGEEVELTSKKKKKLKSKLNKGAQVSGGVDLKELFGKKHKAAGEDETDVSTADNGIGPGSGWGDADEGGSGLGLGVGGW</sequence>
<dbReference type="Proteomes" id="UP000092666">
    <property type="component" value="Unassembled WGS sequence"/>
</dbReference>
<feature type="region of interest" description="Disordered" evidence="3">
    <location>
        <begin position="653"/>
        <end position="693"/>
    </location>
</feature>
<dbReference type="GO" id="GO:0005737">
    <property type="term" value="C:cytoplasm"/>
    <property type="evidence" value="ECO:0007669"/>
    <property type="project" value="TreeGrafter"/>
</dbReference>
<dbReference type="OrthoDB" id="1517790at2759"/>
<feature type="compositionally biased region" description="Basic residues" evidence="3">
    <location>
        <begin position="1"/>
        <end position="12"/>
    </location>
</feature>
<organism evidence="4 5">
    <name type="scientific">Kwoniella heveanensis BCC8398</name>
    <dbReference type="NCBI Taxonomy" id="1296120"/>
    <lineage>
        <taxon>Eukaryota</taxon>
        <taxon>Fungi</taxon>
        <taxon>Dikarya</taxon>
        <taxon>Basidiomycota</taxon>
        <taxon>Agaricomycotina</taxon>
        <taxon>Tremellomycetes</taxon>
        <taxon>Tremellales</taxon>
        <taxon>Cryptococcaceae</taxon>
        <taxon>Kwoniella</taxon>
    </lineage>
</organism>
<feature type="compositionally biased region" description="Gly residues" evidence="3">
    <location>
        <begin position="670"/>
        <end position="693"/>
    </location>
</feature>
<evidence type="ECO:0000256" key="1">
    <source>
        <dbReference type="ARBA" id="ARBA00022614"/>
    </source>
</evidence>
<feature type="compositionally biased region" description="Polar residues" evidence="3">
    <location>
        <begin position="101"/>
        <end position="110"/>
    </location>
</feature>
<dbReference type="Pfam" id="PF00560">
    <property type="entry name" value="LRR_1"/>
    <property type="match status" value="1"/>
</dbReference>
<keyword evidence="2" id="KW-0677">Repeat</keyword>
<name>A0A1B9GL07_9TREE</name>